<keyword evidence="6 7" id="KW-0472">Membrane</keyword>
<dbReference type="Proteomes" id="UP000190541">
    <property type="component" value="Unassembled WGS sequence"/>
</dbReference>
<dbReference type="PANTHER" id="PTHR43731">
    <property type="entry name" value="RHOMBOID PROTEASE"/>
    <property type="match status" value="1"/>
</dbReference>
<keyword evidence="3 7" id="KW-0812">Transmembrane</keyword>
<proteinExistence type="inferred from homology"/>
<feature type="transmembrane region" description="Helical" evidence="7">
    <location>
        <begin position="125"/>
        <end position="147"/>
    </location>
</feature>
<keyword evidence="4" id="KW-0378">Hydrolase</keyword>
<dbReference type="OrthoDB" id="9778341at2"/>
<gene>
    <name evidence="9" type="ORF">SAMN05660226_02835</name>
</gene>
<evidence type="ECO:0000256" key="2">
    <source>
        <dbReference type="ARBA" id="ARBA00009045"/>
    </source>
</evidence>
<feature type="transmembrane region" description="Helical" evidence="7">
    <location>
        <begin position="182"/>
        <end position="203"/>
    </location>
</feature>
<evidence type="ECO:0000313" key="9">
    <source>
        <dbReference type="EMBL" id="SKB72771.1"/>
    </source>
</evidence>
<organism evidence="9 10">
    <name type="scientific">Parapedobacter luteus</name>
    <dbReference type="NCBI Taxonomy" id="623280"/>
    <lineage>
        <taxon>Bacteria</taxon>
        <taxon>Pseudomonadati</taxon>
        <taxon>Bacteroidota</taxon>
        <taxon>Sphingobacteriia</taxon>
        <taxon>Sphingobacteriales</taxon>
        <taxon>Sphingobacteriaceae</taxon>
        <taxon>Parapedobacter</taxon>
    </lineage>
</organism>
<dbReference type="SUPFAM" id="SSF144091">
    <property type="entry name" value="Rhomboid-like"/>
    <property type="match status" value="1"/>
</dbReference>
<feature type="domain" description="Peptidase S54 rhomboid" evidence="8">
    <location>
        <begin position="89"/>
        <end position="236"/>
    </location>
</feature>
<dbReference type="GO" id="GO:0006508">
    <property type="term" value="P:proteolysis"/>
    <property type="evidence" value="ECO:0007669"/>
    <property type="project" value="UniProtKB-KW"/>
</dbReference>
<feature type="transmembrane region" description="Helical" evidence="7">
    <location>
        <begin position="153"/>
        <end position="175"/>
    </location>
</feature>
<dbReference type="InterPro" id="IPR035952">
    <property type="entry name" value="Rhomboid-like_sf"/>
</dbReference>
<feature type="transmembrane region" description="Helical" evidence="7">
    <location>
        <begin position="87"/>
        <end position="113"/>
    </location>
</feature>
<comment type="subcellular location">
    <subcellularLocation>
        <location evidence="1">Membrane</location>
        <topology evidence="1">Multi-pass membrane protein</topology>
    </subcellularLocation>
</comment>
<accession>A0A1T5DMD9</accession>
<evidence type="ECO:0000256" key="7">
    <source>
        <dbReference type="SAM" id="Phobius"/>
    </source>
</evidence>
<evidence type="ECO:0000313" key="10">
    <source>
        <dbReference type="Proteomes" id="UP000190541"/>
    </source>
</evidence>
<evidence type="ECO:0000259" key="8">
    <source>
        <dbReference type="Pfam" id="PF01694"/>
    </source>
</evidence>
<dbReference type="RefSeq" id="WP_079717514.1">
    <property type="nucleotide sequence ID" value="NZ_FUYS01000007.1"/>
</dbReference>
<evidence type="ECO:0000256" key="4">
    <source>
        <dbReference type="ARBA" id="ARBA00022801"/>
    </source>
</evidence>
<keyword evidence="9" id="KW-0645">Protease</keyword>
<reference evidence="9 10" key="1">
    <citation type="submission" date="2017-02" db="EMBL/GenBank/DDBJ databases">
        <authorList>
            <person name="Peterson S.W."/>
        </authorList>
    </citation>
    <scope>NUCLEOTIDE SEQUENCE [LARGE SCALE GENOMIC DNA]</scope>
    <source>
        <strain evidence="9 10">DSM 22899</strain>
    </source>
</reference>
<evidence type="ECO:0000256" key="1">
    <source>
        <dbReference type="ARBA" id="ARBA00004141"/>
    </source>
</evidence>
<dbReference type="EMBL" id="FUYS01000007">
    <property type="protein sequence ID" value="SKB72771.1"/>
    <property type="molecule type" value="Genomic_DNA"/>
</dbReference>
<dbReference type="Gene3D" id="1.20.1540.10">
    <property type="entry name" value="Rhomboid-like"/>
    <property type="match status" value="1"/>
</dbReference>
<dbReference type="PANTHER" id="PTHR43731:SF14">
    <property type="entry name" value="PRESENILIN-ASSOCIATED RHOMBOID-LIKE PROTEIN, MITOCHONDRIAL"/>
    <property type="match status" value="1"/>
</dbReference>
<name>A0A1T5DMD9_9SPHI</name>
<dbReference type="Pfam" id="PF01694">
    <property type="entry name" value="Rhomboid"/>
    <property type="match status" value="1"/>
</dbReference>
<dbReference type="AlphaFoldDB" id="A0A1T5DMD9"/>
<protein>
    <submittedName>
        <fullName evidence="9">Membrane associated serine protease, rhomboid family</fullName>
    </submittedName>
</protein>
<dbReference type="STRING" id="623280.SAMN05660226_02835"/>
<feature type="transmembrane region" description="Helical" evidence="7">
    <location>
        <begin position="219"/>
        <end position="237"/>
    </location>
</feature>
<dbReference type="InterPro" id="IPR022764">
    <property type="entry name" value="Peptidase_S54_rhomboid_dom"/>
</dbReference>
<feature type="transmembrane region" description="Helical" evidence="7">
    <location>
        <begin position="17"/>
        <end position="36"/>
    </location>
</feature>
<evidence type="ECO:0000256" key="3">
    <source>
        <dbReference type="ARBA" id="ARBA00022692"/>
    </source>
</evidence>
<keyword evidence="10" id="KW-1185">Reference proteome</keyword>
<comment type="similarity">
    <text evidence="2">Belongs to the peptidase S54 family.</text>
</comment>
<evidence type="ECO:0000256" key="6">
    <source>
        <dbReference type="ARBA" id="ARBA00023136"/>
    </source>
</evidence>
<evidence type="ECO:0000256" key="5">
    <source>
        <dbReference type="ARBA" id="ARBA00022989"/>
    </source>
</evidence>
<dbReference type="InterPro" id="IPR050925">
    <property type="entry name" value="Rhomboid_protease_S54"/>
</dbReference>
<dbReference type="GO" id="GO:0016020">
    <property type="term" value="C:membrane"/>
    <property type="evidence" value="ECO:0007669"/>
    <property type="project" value="UniProtKB-SubCell"/>
</dbReference>
<sequence length="248" mass="27385">MLLPIGDENHDRRSFPFINYLLIGINIFVFVFFQGFGYNIQFTFSYATIPAEILTGKDIVTESQLVVDPISGTSFEMPGLQRTDIPVFLTLITAMFMHGGIGHLAGNMLYLWICGDNVEDRLGHFRYLIFYLLCGILSGLSHVFTTLFFGQNLLTPCLGASGAISAVLAGYMVLFPRKRITIWMFFLVFSVPAIVAIGLWFLFQVSNGLGALGGEQAGGVAYAAHIGGFIAGLLLVNRFRKRITYARA</sequence>
<keyword evidence="5 7" id="KW-1133">Transmembrane helix</keyword>
<dbReference type="GO" id="GO:0004252">
    <property type="term" value="F:serine-type endopeptidase activity"/>
    <property type="evidence" value="ECO:0007669"/>
    <property type="project" value="InterPro"/>
</dbReference>